<sequence>MTPMKKKTEISTPLKTRLATDEEFIGFDLGHGESALGRAYGATMREPEILEYRGQRSFVTAIAKDGKEIKIGADALSLSFAHHKPDVWLKFKTRHLDAQAAEPITYFSQALIAGLSEEGTIRGAKESRFIIGCPSGWDIPTREAYRHVFEHAGLQSVRIVPESRAALMTALEQGYVSIEDTRASVLIVDIGSSTTDFTYCRDLEADDVGHNELGSGLLDDEIFKLNLSRQKSRKQIEKLIEAYPHYKAILTYWCRQAKEAYFTGEDVPVEMIKRLPAGKRVFFDIRIDKKDAKTILESPLESLNGYSWKSAFDYALRETIESLSEGSDTLRAPDTILLTGGASRLPLVLPATQKAFPKARVIRGAEPEFAIARGLAWLGRFEYLHGSFKSETAALLSETGEVRLRAESAAQSLGAKISPVLVDAMAEDCILPAFREWRSGAIDTLDAVESALEVKVKAWLESQHAQEALRPVIDSWFAGLQRDIEAQTDPLCRAHGLPAMVLSLDGSEHVSRHLEGLSVSAPGMTSLESDTALVGTGVSALLISGLLAKANLFAALFVNPIGIVLGSALLGGGYLFGRKAISGKMRRSKLPVLTRQILTDKRVKSAIKRQRADMIKAVAAAWDTAAASRFSAELTQMLEKALVERADERAVLFLI</sequence>
<name>A0A420WEB4_9PROT</name>
<keyword evidence="2" id="KW-0067">ATP-binding</keyword>
<reference evidence="4 5" key="1">
    <citation type="submission" date="2018-10" db="EMBL/GenBank/DDBJ databases">
        <title>Genomic Encyclopedia of Type Strains, Phase IV (KMG-IV): sequencing the most valuable type-strain genomes for metagenomic binning, comparative biology and taxonomic classification.</title>
        <authorList>
            <person name="Goeker M."/>
        </authorList>
    </citation>
    <scope>NUCLEOTIDE SEQUENCE [LARGE SCALE GENOMIC DNA]</scope>
    <source>
        <strain evidence="4 5">DSM 22008</strain>
    </source>
</reference>
<gene>
    <name evidence="4" type="ORF">DES40_2049</name>
</gene>
<dbReference type="EMBL" id="RBII01000002">
    <property type="protein sequence ID" value="RKQ69250.1"/>
    <property type="molecule type" value="Genomic_DNA"/>
</dbReference>
<dbReference type="Gene3D" id="3.30.420.40">
    <property type="match status" value="2"/>
</dbReference>
<dbReference type="AlphaFoldDB" id="A0A420WEB4"/>
<dbReference type="CDD" id="cd10170">
    <property type="entry name" value="ASKHA_NBD_HSP70"/>
    <property type="match status" value="1"/>
</dbReference>
<organism evidence="4 5">
    <name type="scientific">Litorimonas taeanensis</name>
    <dbReference type="NCBI Taxonomy" id="568099"/>
    <lineage>
        <taxon>Bacteria</taxon>
        <taxon>Pseudomonadati</taxon>
        <taxon>Pseudomonadota</taxon>
        <taxon>Alphaproteobacteria</taxon>
        <taxon>Maricaulales</taxon>
        <taxon>Robiginitomaculaceae</taxon>
    </lineage>
</organism>
<evidence type="ECO:0000313" key="5">
    <source>
        <dbReference type="Proteomes" id="UP000282211"/>
    </source>
</evidence>
<dbReference type="GO" id="GO:0005524">
    <property type="term" value="F:ATP binding"/>
    <property type="evidence" value="ECO:0007669"/>
    <property type="project" value="UniProtKB-KW"/>
</dbReference>
<accession>A0A420WEB4</accession>
<protein>
    <submittedName>
        <fullName evidence="4">Molecular chaperone DnaK (HSP70)</fullName>
    </submittedName>
</protein>
<keyword evidence="1" id="KW-0547">Nucleotide-binding</keyword>
<keyword evidence="5" id="KW-1185">Reference proteome</keyword>
<dbReference type="PANTHER" id="PTHR42749">
    <property type="entry name" value="CELL SHAPE-DETERMINING PROTEIN MREB"/>
    <property type="match status" value="1"/>
</dbReference>
<keyword evidence="3" id="KW-0812">Transmembrane</keyword>
<evidence type="ECO:0000313" key="4">
    <source>
        <dbReference type="EMBL" id="RKQ69250.1"/>
    </source>
</evidence>
<evidence type="ECO:0000256" key="3">
    <source>
        <dbReference type="SAM" id="Phobius"/>
    </source>
</evidence>
<keyword evidence="3" id="KW-1133">Transmembrane helix</keyword>
<dbReference type="PANTHER" id="PTHR42749:SF1">
    <property type="entry name" value="CELL SHAPE-DETERMINING PROTEIN MREB"/>
    <property type="match status" value="1"/>
</dbReference>
<evidence type="ECO:0000256" key="2">
    <source>
        <dbReference type="ARBA" id="ARBA00022840"/>
    </source>
</evidence>
<evidence type="ECO:0000256" key="1">
    <source>
        <dbReference type="ARBA" id="ARBA00022741"/>
    </source>
</evidence>
<feature type="transmembrane region" description="Helical" evidence="3">
    <location>
        <begin position="552"/>
        <end position="577"/>
    </location>
</feature>
<dbReference type="InterPro" id="IPR043129">
    <property type="entry name" value="ATPase_NBD"/>
</dbReference>
<dbReference type="InParanoid" id="A0A420WEB4"/>
<dbReference type="Gene3D" id="3.90.640.10">
    <property type="entry name" value="Actin, Chain A, domain 4"/>
    <property type="match status" value="1"/>
</dbReference>
<comment type="caution">
    <text evidence="4">The sequence shown here is derived from an EMBL/GenBank/DDBJ whole genome shotgun (WGS) entry which is preliminary data.</text>
</comment>
<dbReference type="Proteomes" id="UP000282211">
    <property type="component" value="Unassembled WGS sequence"/>
</dbReference>
<dbReference type="GO" id="GO:0140662">
    <property type="term" value="F:ATP-dependent protein folding chaperone"/>
    <property type="evidence" value="ECO:0007669"/>
    <property type="project" value="InterPro"/>
</dbReference>
<dbReference type="InterPro" id="IPR013126">
    <property type="entry name" value="Hsp_70_fam"/>
</dbReference>
<dbReference type="SUPFAM" id="SSF53067">
    <property type="entry name" value="Actin-like ATPase domain"/>
    <property type="match status" value="2"/>
</dbReference>
<keyword evidence="3" id="KW-0472">Membrane</keyword>
<dbReference type="Pfam" id="PF00012">
    <property type="entry name" value="HSP70"/>
    <property type="match status" value="1"/>
</dbReference>
<proteinExistence type="predicted"/>